<accession>B9BKR7</accession>
<gene>
    <name evidence="1" type="ORF">BURMUCGD2_5675</name>
</gene>
<dbReference type="EMBL" id="ACFC01000002">
    <property type="protein sequence ID" value="EEE08534.1"/>
    <property type="molecule type" value="Genomic_DNA"/>
</dbReference>
<sequence>MQAVAALVQTRVERVEFIVDVVLGMLYVDAHGKRRPSRAYREGGSSQ</sequence>
<evidence type="ECO:0000313" key="1">
    <source>
        <dbReference type="EMBL" id="EEE08534.1"/>
    </source>
</evidence>
<dbReference type="Proteomes" id="UP000004535">
    <property type="component" value="Unassembled WGS sequence"/>
</dbReference>
<comment type="caution">
    <text evidence="1">The sequence shown here is derived from an EMBL/GenBank/DDBJ whole genome shotgun (WGS) entry which is preliminary data.</text>
</comment>
<reference evidence="1 2" key="1">
    <citation type="journal article" date="2012" name="J. Bacteriol.">
        <title>Draft Genome Sequence Determination for Cystic Fibrosis and Chronic Granulomatous Disease Burkholderia multivorans Isolates.</title>
        <authorList>
            <person name="Varga J.J."/>
            <person name="Losada L."/>
            <person name="Zelazny A.M."/>
            <person name="Brinkac L."/>
            <person name="Harkins D."/>
            <person name="Radune D."/>
            <person name="Hostetler J."/>
            <person name="Sampaio E.P."/>
            <person name="Ronning C.M."/>
            <person name="Nierman W.C."/>
            <person name="Greenberg D.E."/>
            <person name="Holland S.M."/>
            <person name="Goldberg J.B."/>
        </authorList>
    </citation>
    <scope>NUCLEOTIDE SEQUENCE [LARGE SCALE GENOMIC DNA]</scope>
    <source>
        <strain evidence="1 2">CGD2</strain>
    </source>
</reference>
<dbReference type="AlphaFoldDB" id="B9BKR7"/>
<protein>
    <submittedName>
        <fullName evidence="1">Uncharacterized protein</fullName>
    </submittedName>
</protein>
<organism evidence="1 2">
    <name type="scientific">Burkholderia multivorans CGD2</name>
    <dbReference type="NCBI Taxonomy" id="513052"/>
    <lineage>
        <taxon>Bacteria</taxon>
        <taxon>Pseudomonadati</taxon>
        <taxon>Pseudomonadota</taxon>
        <taxon>Betaproteobacteria</taxon>
        <taxon>Burkholderiales</taxon>
        <taxon>Burkholderiaceae</taxon>
        <taxon>Burkholderia</taxon>
        <taxon>Burkholderia cepacia complex</taxon>
    </lineage>
</organism>
<evidence type="ECO:0000313" key="2">
    <source>
        <dbReference type="Proteomes" id="UP000004535"/>
    </source>
</evidence>
<name>B9BKR7_9BURK</name>
<proteinExistence type="predicted"/>